<comment type="caution">
    <text evidence="2">The sequence shown here is derived from an EMBL/GenBank/DDBJ whole genome shotgun (WGS) entry which is preliminary data.</text>
</comment>
<proteinExistence type="predicted"/>
<name>A0ABR9SDM2_9BURK</name>
<feature type="region of interest" description="Disordered" evidence="1">
    <location>
        <begin position="1"/>
        <end position="28"/>
    </location>
</feature>
<evidence type="ECO:0000256" key="1">
    <source>
        <dbReference type="SAM" id="MobiDB-lite"/>
    </source>
</evidence>
<evidence type="ECO:0000313" key="3">
    <source>
        <dbReference type="Proteomes" id="UP000715965"/>
    </source>
</evidence>
<organism evidence="2 3">
    <name type="scientific">Ramlibacter aquaticus</name>
    <dbReference type="NCBI Taxonomy" id="2780094"/>
    <lineage>
        <taxon>Bacteria</taxon>
        <taxon>Pseudomonadati</taxon>
        <taxon>Pseudomonadota</taxon>
        <taxon>Betaproteobacteria</taxon>
        <taxon>Burkholderiales</taxon>
        <taxon>Comamonadaceae</taxon>
        <taxon>Ramlibacter</taxon>
    </lineage>
</organism>
<sequence length="64" mass="6944">APATAPGDKPTPEQRQRMLDSAAGDPEQLARRRKFLEALDRGDPAAVERWHAIQQRRGPGGGGQ</sequence>
<evidence type="ECO:0000313" key="2">
    <source>
        <dbReference type="EMBL" id="MBE7940450.1"/>
    </source>
</evidence>
<reference evidence="2 3" key="1">
    <citation type="submission" date="2020-10" db="EMBL/GenBank/DDBJ databases">
        <title>Draft genome of Ramlibacter aquaticus LMG 30558.</title>
        <authorList>
            <person name="Props R."/>
        </authorList>
    </citation>
    <scope>NUCLEOTIDE SEQUENCE [LARGE SCALE GENOMIC DNA]</scope>
    <source>
        <strain evidence="2 3">LMG 30558</strain>
    </source>
</reference>
<protein>
    <submittedName>
        <fullName evidence="2">Efflux RND transporter periplasmic adaptor subunit</fullName>
    </submittedName>
</protein>
<gene>
    <name evidence="2" type="ORF">IM725_07695</name>
</gene>
<dbReference type="EMBL" id="JADDOJ010000023">
    <property type="protein sequence ID" value="MBE7940450.1"/>
    <property type="molecule type" value="Genomic_DNA"/>
</dbReference>
<feature type="non-terminal residue" evidence="2">
    <location>
        <position position="1"/>
    </location>
</feature>
<keyword evidence="3" id="KW-1185">Reference proteome</keyword>
<accession>A0ABR9SDM2</accession>
<dbReference type="Proteomes" id="UP000715965">
    <property type="component" value="Unassembled WGS sequence"/>
</dbReference>